<dbReference type="AlphaFoldDB" id="A0ABD1YXC1"/>
<dbReference type="EMBL" id="JBHFFA010000003">
    <property type="protein sequence ID" value="KAL2635125.1"/>
    <property type="molecule type" value="Genomic_DNA"/>
</dbReference>
<gene>
    <name evidence="1" type="ORF">R1flu_006604</name>
</gene>
<organism evidence="1 2">
    <name type="scientific">Riccia fluitans</name>
    <dbReference type="NCBI Taxonomy" id="41844"/>
    <lineage>
        <taxon>Eukaryota</taxon>
        <taxon>Viridiplantae</taxon>
        <taxon>Streptophyta</taxon>
        <taxon>Embryophyta</taxon>
        <taxon>Marchantiophyta</taxon>
        <taxon>Marchantiopsida</taxon>
        <taxon>Marchantiidae</taxon>
        <taxon>Marchantiales</taxon>
        <taxon>Ricciaceae</taxon>
        <taxon>Riccia</taxon>
    </lineage>
</organism>
<accession>A0ABD1YXC1</accession>
<dbReference type="Proteomes" id="UP001605036">
    <property type="component" value="Unassembled WGS sequence"/>
</dbReference>
<reference evidence="1 2" key="1">
    <citation type="submission" date="2024-09" db="EMBL/GenBank/DDBJ databases">
        <title>Chromosome-scale assembly of Riccia fluitans.</title>
        <authorList>
            <person name="Paukszto L."/>
            <person name="Sawicki J."/>
            <person name="Karawczyk K."/>
            <person name="Piernik-Szablinska J."/>
            <person name="Szczecinska M."/>
            <person name="Mazdziarz M."/>
        </authorList>
    </citation>
    <scope>NUCLEOTIDE SEQUENCE [LARGE SCALE GENOMIC DNA]</scope>
    <source>
        <strain evidence="1">Rf_01</strain>
        <tissue evidence="1">Aerial parts of the thallus</tissue>
    </source>
</reference>
<proteinExistence type="predicted"/>
<evidence type="ECO:0000313" key="2">
    <source>
        <dbReference type="Proteomes" id="UP001605036"/>
    </source>
</evidence>
<evidence type="ECO:0000313" key="1">
    <source>
        <dbReference type="EMBL" id="KAL2635125.1"/>
    </source>
</evidence>
<comment type="caution">
    <text evidence="1">The sequence shown here is derived from an EMBL/GenBank/DDBJ whole genome shotgun (WGS) entry which is preliminary data.</text>
</comment>
<name>A0ABD1YXC1_9MARC</name>
<keyword evidence="2" id="KW-1185">Reference proteome</keyword>
<protein>
    <submittedName>
        <fullName evidence="1">Uncharacterized protein</fullName>
    </submittedName>
</protein>
<sequence length="96" mass="10872">MGRQPLLSSSFFSIASFLKAQGNFAVSSGFRAFLRSFRSCALVQSGNSRNSKEKLSRWVAKQKALQNCMDLQAKQGKQHNTINYHLQRISRMMKGQ</sequence>